<evidence type="ECO:0000313" key="2">
    <source>
        <dbReference type="EMBL" id="PZT47580.1"/>
    </source>
</evidence>
<keyword evidence="1" id="KW-0812">Transmembrane</keyword>
<keyword evidence="1" id="KW-0472">Membrane</keyword>
<accession>A0A2W6NF14</accession>
<protein>
    <submittedName>
        <fullName evidence="2">Uncharacterized protein</fullName>
    </submittedName>
</protein>
<feature type="transmembrane region" description="Helical" evidence="1">
    <location>
        <begin position="84"/>
        <end position="105"/>
    </location>
</feature>
<dbReference type="Proteomes" id="UP000249746">
    <property type="component" value="Unassembled WGS sequence"/>
</dbReference>
<name>A0A2W6NF14_9HELI</name>
<feature type="transmembrane region" description="Helical" evidence="1">
    <location>
        <begin position="14"/>
        <end position="42"/>
    </location>
</feature>
<evidence type="ECO:0000256" key="1">
    <source>
        <dbReference type="SAM" id="Phobius"/>
    </source>
</evidence>
<feature type="transmembrane region" description="Helical" evidence="1">
    <location>
        <begin position="54"/>
        <end position="78"/>
    </location>
</feature>
<comment type="caution">
    <text evidence="2">The sequence shown here is derived from an EMBL/GenBank/DDBJ whole genome shotgun (WGS) entry which is preliminary data.</text>
</comment>
<reference evidence="2 3" key="1">
    <citation type="submission" date="2017-03" db="EMBL/GenBank/DDBJ databases">
        <title>Genomic and clinical evidence uncovers the enterohepatic species Helicobacter valdiviensis as a potential human intestinal pathogen.</title>
        <authorList>
            <person name="Fresia P."/>
            <person name="Jara R."/>
            <person name="Sierra R."/>
            <person name="Ferres I."/>
            <person name="Greif G."/>
            <person name="Iraola G."/>
            <person name="Collado L."/>
        </authorList>
    </citation>
    <scope>NUCLEOTIDE SEQUENCE [LARGE SCALE GENOMIC DNA]</scope>
    <source>
        <strain evidence="2 3">WBE14</strain>
    </source>
</reference>
<keyword evidence="1" id="KW-1133">Transmembrane helix</keyword>
<dbReference type="RefSeq" id="WP_245892631.1">
    <property type="nucleotide sequence ID" value="NZ_NBIU01000028.1"/>
</dbReference>
<dbReference type="EMBL" id="NBIU01000028">
    <property type="protein sequence ID" value="PZT47580.1"/>
    <property type="molecule type" value="Genomic_DNA"/>
</dbReference>
<evidence type="ECO:0000313" key="3">
    <source>
        <dbReference type="Proteomes" id="UP000249746"/>
    </source>
</evidence>
<gene>
    <name evidence="2" type="ORF">B6S12_08430</name>
</gene>
<sequence length="160" mass="18588">MNITDLLIILPKAILIAFLYSLAMLWLVIPAILPFILTTFIPKINKILLKNRSIVYWIIGSFISYIIFIMAHIISFFFKFNMDSVSIVFLGAMIFNIYSTIYLLLFKFLSNNKQNIFPSKKEKYCLFGLNLLFSLLFYAICIATFTYDLANKVIKFFNGV</sequence>
<dbReference type="AlphaFoldDB" id="A0A2W6NF14"/>
<proteinExistence type="predicted"/>
<keyword evidence="3" id="KW-1185">Reference proteome</keyword>
<feature type="transmembrane region" description="Helical" evidence="1">
    <location>
        <begin position="126"/>
        <end position="147"/>
    </location>
</feature>
<organism evidence="2 3">
    <name type="scientific">Helicobacter valdiviensis</name>
    <dbReference type="NCBI Taxonomy" id="1458358"/>
    <lineage>
        <taxon>Bacteria</taxon>
        <taxon>Pseudomonadati</taxon>
        <taxon>Campylobacterota</taxon>
        <taxon>Epsilonproteobacteria</taxon>
        <taxon>Campylobacterales</taxon>
        <taxon>Helicobacteraceae</taxon>
        <taxon>Helicobacter</taxon>
    </lineage>
</organism>